<dbReference type="Gene3D" id="1.10.357.10">
    <property type="entry name" value="Tetracycline Repressor, domain 2"/>
    <property type="match status" value="1"/>
</dbReference>
<dbReference type="InterPro" id="IPR013570">
    <property type="entry name" value="Tscrpt_reg_YsiA_C"/>
</dbReference>
<feature type="DNA-binding region" description="H-T-H motif" evidence="2">
    <location>
        <begin position="31"/>
        <end position="50"/>
    </location>
</feature>
<evidence type="ECO:0000313" key="5">
    <source>
        <dbReference type="Proteomes" id="UP000242219"/>
    </source>
</evidence>
<dbReference type="Proteomes" id="UP000242219">
    <property type="component" value="Unassembled WGS sequence"/>
</dbReference>
<name>A0A1V6LYX7_9BACT</name>
<protein>
    <recommendedName>
        <fullName evidence="3">HTH tetR-type domain-containing protein</fullName>
    </recommendedName>
</protein>
<dbReference type="InterPro" id="IPR050624">
    <property type="entry name" value="HTH-type_Tx_Regulator"/>
</dbReference>
<dbReference type="PRINTS" id="PR00455">
    <property type="entry name" value="HTHTETR"/>
</dbReference>
<evidence type="ECO:0000256" key="2">
    <source>
        <dbReference type="PROSITE-ProRule" id="PRU00335"/>
    </source>
</evidence>
<gene>
    <name evidence="4" type="ORF">BIY37_08755</name>
</gene>
<dbReference type="PROSITE" id="PS50977">
    <property type="entry name" value="HTH_TETR_2"/>
    <property type="match status" value="1"/>
</dbReference>
<dbReference type="Pfam" id="PF08359">
    <property type="entry name" value="TetR_C_4"/>
    <property type="match status" value="1"/>
</dbReference>
<feature type="domain" description="HTH tetR-type" evidence="3">
    <location>
        <begin position="8"/>
        <end position="68"/>
    </location>
</feature>
<organism evidence="4 5">
    <name type="scientific">Candidatus Brocadia sapporoensis</name>
    <dbReference type="NCBI Taxonomy" id="392547"/>
    <lineage>
        <taxon>Bacteria</taxon>
        <taxon>Pseudomonadati</taxon>
        <taxon>Planctomycetota</taxon>
        <taxon>Candidatus Brocadiia</taxon>
        <taxon>Candidatus Brocadiales</taxon>
        <taxon>Candidatus Brocadiaceae</taxon>
        <taxon>Candidatus Brocadia</taxon>
    </lineage>
</organism>
<comment type="caution">
    <text evidence="4">The sequence shown here is derived from an EMBL/GenBank/DDBJ whole genome shotgun (WGS) entry which is preliminary data.</text>
</comment>
<dbReference type="InterPro" id="IPR001647">
    <property type="entry name" value="HTH_TetR"/>
</dbReference>
<dbReference type="SUPFAM" id="SSF48498">
    <property type="entry name" value="Tetracyclin repressor-like, C-terminal domain"/>
    <property type="match status" value="1"/>
</dbReference>
<keyword evidence="5" id="KW-1185">Reference proteome</keyword>
<proteinExistence type="predicted"/>
<dbReference type="EMBL" id="MJUW02000095">
    <property type="protein sequence ID" value="OQD45374.1"/>
    <property type="molecule type" value="Genomic_DNA"/>
</dbReference>
<sequence length="211" mass="24311">MQNRKSTAIRRQQIVDIIRSIISSKGIEHVTISEIAKKIGTTKGAIYRHFKSKRDILSLLIDNIEETLMEAVDNALVEKDPIQNLKNILLAQLTLAKNRRETSFVVIMGALQFGDPFIRKKILKLIQKYLKRIEKLILNAIELGLLKKDVTPKMSAIVFMGLIQSTITVWSYKNFNFVPEKVHSQLWDIYRKGIGIKQAQETTHQEKTKRK</sequence>
<keyword evidence="1 2" id="KW-0238">DNA-binding</keyword>
<dbReference type="PANTHER" id="PTHR43479">
    <property type="entry name" value="ACREF/ENVCD OPERON REPRESSOR-RELATED"/>
    <property type="match status" value="1"/>
</dbReference>
<evidence type="ECO:0000256" key="1">
    <source>
        <dbReference type="ARBA" id="ARBA00023125"/>
    </source>
</evidence>
<dbReference type="SUPFAM" id="SSF46689">
    <property type="entry name" value="Homeodomain-like"/>
    <property type="match status" value="1"/>
</dbReference>
<dbReference type="PANTHER" id="PTHR43479:SF11">
    <property type="entry name" value="ACREF_ENVCD OPERON REPRESSOR-RELATED"/>
    <property type="match status" value="1"/>
</dbReference>
<evidence type="ECO:0000313" key="4">
    <source>
        <dbReference type="EMBL" id="OQD45374.1"/>
    </source>
</evidence>
<dbReference type="AlphaFoldDB" id="A0A1V6LYX7"/>
<dbReference type="GO" id="GO:0003677">
    <property type="term" value="F:DNA binding"/>
    <property type="evidence" value="ECO:0007669"/>
    <property type="project" value="UniProtKB-UniRule"/>
</dbReference>
<dbReference type="InterPro" id="IPR036271">
    <property type="entry name" value="Tet_transcr_reg_TetR-rel_C_sf"/>
</dbReference>
<accession>A0A1V6LYX7</accession>
<reference evidence="4 5" key="1">
    <citation type="journal article" date="2016" name="Genome Announc.">
        <title>Draft Genome Sequence of the Anaerobic Ammonium-Oxidizing Bacterium 'Candidatus Brocadia sp. 40'.</title>
        <authorList>
            <person name="Ali M."/>
            <person name="Haroon M.F."/>
            <person name="Narita Y."/>
            <person name="Zhang L."/>
            <person name="Rangel Shaw D."/>
            <person name="Okabe S."/>
            <person name="Saikaly P.E."/>
        </authorList>
    </citation>
    <scope>NUCLEOTIDE SEQUENCE [LARGE SCALE GENOMIC DNA]</scope>
    <source>
        <strain evidence="4 5">40</strain>
    </source>
</reference>
<dbReference type="Pfam" id="PF00440">
    <property type="entry name" value="TetR_N"/>
    <property type="match status" value="1"/>
</dbReference>
<evidence type="ECO:0000259" key="3">
    <source>
        <dbReference type="PROSITE" id="PS50977"/>
    </source>
</evidence>
<dbReference type="RefSeq" id="WP_070067447.1">
    <property type="nucleotide sequence ID" value="NZ_MJUW02000095.1"/>
</dbReference>
<dbReference type="InterPro" id="IPR009057">
    <property type="entry name" value="Homeodomain-like_sf"/>
</dbReference>